<gene>
    <name evidence="2" type="ORF">A8L58_15465</name>
    <name evidence="1" type="ORF">AXH35_14005</name>
</gene>
<proteinExistence type="predicted"/>
<dbReference type="SUPFAM" id="SSF56784">
    <property type="entry name" value="HAD-like"/>
    <property type="match status" value="1"/>
</dbReference>
<dbReference type="AlphaFoldDB" id="A0AAC8YGV1"/>
<dbReference type="InterPro" id="IPR051806">
    <property type="entry name" value="HAD-like_SPP"/>
</dbReference>
<keyword evidence="4" id="KW-1185">Reference proteome</keyword>
<name>A0AAC8YGV1_9ACTN</name>
<evidence type="ECO:0008006" key="5">
    <source>
        <dbReference type="Google" id="ProtNLM"/>
    </source>
</evidence>
<dbReference type="NCBIfam" id="TIGR01509">
    <property type="entry name" value="HAD-SF-IA-v3"/>
    <property type="match status" value="1"/>
</dbReference>
<dbReference type="Gene3D" id="1.10.150.240">
    <property type="entry name" value="Putative phosphatase, domain 2"/>
    <property type="match status" value="1"/>
</dbReference>
<dbReference type="PANTHER" id="PTHR43481:SF4">
    <property type="entry name" value="GLYCEROL-1-PHOSPHATE PHOSPHOHYDROLASE 1-RELATED"/>
    <property type="match status" value="1"/>
</dbReference>
<dbReference type="InterPro" id="IPR023214">
    <property type="entry name" value="HAD_sf"/>
</dbReference>
<evidence type="ECO:0000313" key="3">
    <source>
        <dbReference type="Proteomes" id="UP000075221"/>
    </source>
</evidence>
<dbReference type="Gene3D" id="3.40.50.1000">
    <property type="entry name" value="HAD superfamily/HAD-like"/>
    <property type="match status" value="1"/>
</dbReference>
<dbReference type="Proteomes" id="UP000075221">
    <property type="component" value="Chromosome"/>
</dbReference>
<protein>
    <recommendedName>
        <fullName evidence="5">HAD family phosphatase</fullName>
    </recommendedName>
</protein>
<accession>A0AAC8YGV1</accession>
<dbReference type="InterPro" id="IPR023198">
    <property type="entry name" value="PGP-like_dom2"/>
</dbReference>
<dbReference type="PANTHER" id="PTHR43481">
    <property type="entry name" value="FRUCTOSE-1-PHOSPHATE PHOSPHATASE"/>
    <property type="match status" value="1"/>
</dbReference>
<dbReference type="InterPro" id="IPR036412">
    <property type="entry name" value="HAD-like_sf"/>
</dbReference>
<dbReference type="SFLD" id="SFLDS00003">
    <property type="entry name" value="Haloacid_Dehalogenase"/>
    <property type="match status" value="1"/>
</dbReference>
<dbReference type="InterPro" id="IPR041492">
    <property type="entry name" value="HAD_2"/>
</dbReference>
<dbReference type="EMBL" id="CP014352">
    <property type="protein sequence ID" value="AMS06393.1"/>
    <property type="molecule type" value="Genomic_DNA"/>
</dbReference>
<dbReference type="InterPro" id="IPR006439">
    <property type="entry name" value="HAD-SF_hydro_IA"/>
</dbReference>
<dbReference type="Pfam" id="PF13419">
    <property type="entry name" value="HAD_2"/>
    <property type="match status" value="1"/>
</dbReference>
<dbReference type="GO" id="GO:0050308">
    <property type="term" value="F:sugar-phosphatase activity"/>
    <property type="evidence" value="ECO:0007669"/>
    <property type="project" value="TreeGrafter"/>
</dbReference>
<evidence type="ECO:0000313" key="1">
    <source>
        <dbReference type="EMBL" id="AMS06393.1"/>
    </source>
</evidence>
<sequence length="228" mass="24021">MAIISSSSALSEAVNLLRRADAVLFDFNGTLSLDEEILERSYVAALTALGLPAMGPGEYAGLMGRSELDICQALLAAREGSAGTDELLDLLTASYLENCREHSPVPESHRRLVERLVDRGTVCAVVTGTIRPMVEPVLARTGLIPVLGCVVTIEDIEHGKPDPEGFLLARRLLDLSEEAACVVVEDSRSGIEAASRAGMSSIVVTPGLPGASVAVPSLSALSQAWIDQ</sequence>
<dbReference type="SFLD" id="SFLDG01129">
    <property type="entry name" value="C1.5:_HAD__Beta-PGM__Phosphata"/>
    <property type="match status" value="1"/>
</dbReference>
<evidence type="ECO:0000313" key="2">
    <source>
        <dbReference type="EMBL" id="AOZ47844.1"/>
    </source>
</evidence>
<evidence type="ECO:0000313" key="4">
    <source>
        <dbReference type="Proteomes" id="UP000178666"/>
    </source>
</evidence>
<reference evidence="1 3" key="2">
    <citation type="submission" date="2016-02" db="EMBL/GenBank/DDBJ databases">
        <title>Complete Genome Sequence of Propionibacterium acidipropionici ATCC 55737.</title>
        <authorList>
            <person name="Luna Flores C.H."/>
            <person name="Nielsen L.K."/>
            <person name="Marcellin E."/>
        </authorList>
    </citation>
    <scope>NUCLEOTIDE SEQUENCE [LARGE SCALE GENOMIC DNA]</scope>
    <source>
        <strain evidence="1 3">ATCC 55737</strain>
    </source>
</reference>
<organism evidence="1 3">
    <name type="scientific">Acidipropionibacterium acidipropionici</name>
    <dbReference type="NCBI Taxonomy" id="1748"/>
    <lineage>
        <taxon>Bacteria</taxon>
        <taxon>Bacillati</taxon>
        <taxon>Actinomycetota</taxon>
        <taxon>Actinomycetes</taxon>
        <taxon>Propionibacteriales</taxon>
        <taxon>Propionibacteriaceae</taxon>
        <taxon>Acidipropionibacterium</taxon>
    </lineage>
</organism>
<dbReference type="EMBL" id="CP015970">
    <property type="protein sequence ID" value="AOZ47844.1"/>
    <property type="molecule type" value="Genomic_DNA"/>
</dbReference>
<reference evidence="2 4" key="1">
    <citation type="journal article" date="2016" name="Plant Dis.">
        <title>Improved production of propionic acid using genome shuffling.</title>
        <authorList>
            <person name="Luna-Flores C.H."/>
            <person name="Palfreyman R.W."/>
            <person name="Kromer J.O."/>
            <person name="Nielsen L.K."/>
            <person name="Marcellin E."/>
        </authorList>
    </citation>
    <scope>NUCLEOTIDE SEQUENCE [LARGE SCALE GENOMIC DNA]</scope>
    <source>
        <strain evidence="2 4">F3E8</strain>
    </source>
</reference>
<dbReference type="Proteomes" id="UP000178666">
    <property type="component" value="Chromosome"/>
</dbReference>